<dbReference type="Proteomes" id="UP000009049">
    <property type="component" value="Chromosome"/>
</dbReference>
<keyword evidence="1" id="KW-0732">Signal</keyword>
<feature type="chain" id="PRO_5002667542" evidence="1">
    <location>
        <begin position="21"/>
        <end position="151"/>
    </location>
</feature>
<dbReference type="STRING" id="313596.RB2501_15609"/>
<name>A4CLL9_ROBBH</name>
<dbReference type="KEGG" id="rbi:RB2501_15609"/>
<dbReference type="eggNOG" id="ENOG5032565">
    <property type="taxonomic scope" value="Bacteria"/>
</dbReference>
<protein>
    <submittedName>
        <fullName evidence="2">Uncharacterized protein</fullName>
    </submittedName>
</protein>
<feature type="signal peptide" evidence="1">
    <location>
        <begin position="1"/>
        <end position="20"/>
    </location>
</feature>
<accession>A4CLL9</accession>
<evidence type="ECO:0000313" key="2">
    <source>
        <dbReference type="EMBL" id="EAR15768.1"/>
    </source>
</evidence>
<evidence type="ECO:0000313" key="3">
    <source>
        <dbReference type="Proteomes" id="UP000009049"/>
    </source>
</evidence>
<dbReference type="HOGENOM" id="CLU_1674759_0_0_10"/>
<keyword evidence="3" id="KW-1185">Reference proteome</keyword>
<dbReference type="AlphaFoldDB" id="A4CLL9"/>
<reference evidence="2 3" key="1">
    <citation type="journal article" date="2009" name="J. Bacteriol.">
        <title>Complete genome sequence of Robiginitalea biformata HTCC2501.</title>
        <authorList>
            <person name="Oh H.M."/>
            <person name="Giovannoni S.J."/>
            <person name="Lee K."/>
            <person name="Ferriera S."/>
            <person name="Johnson J."/>
            <person name="Cho J.C."/>
        </authorList>
    </citation>
    <scope>NUCLEOTIDE SEQUENCE [LARGE SCALE GENOMIC DNA]</scope>
    <source>
        <strain evidence="3">ATCC BAA-864 / HTCC2501 / KCTC 12146</strain>
    </source>
</reference>
<dbReference type="OrthoDB" id="1451306at2"/>
<proteinExistence type="predicted"/>
<gene>
    <name evidence="2" type="ordered locus">RB2501_15609</name>
</gene>
<dbReference type="EMBL" id="CP001712">
    <property type="protein sequence ID" value="EAR15768.1"/>
    <property type="molecule type" value="Genomic_DNA"/>
</dbReference>
<dbReference type="RefSeq" id="WP_015755083.1">
    <property type="nucleotide sequence ID" value="NC_013222.1"/>
</dbReference>
<evidence type="ECO:0000256" key="1">
    <source>
        <dbReference type="SAM" id="SignalP"/>
    </source>
</evidence>
<organism evidence="2 3">
    <name type="scientific">Robiginitalea biformata (strain ATCC BAA-864 / DSM 15991 / KCTC 12146 / HTCC2501)</name>
    <dbReference type="NCBI Taxonomy" id="313596"/>
    <lineage>
        <taxon>Bacteria</taxon>
        <taxon>Pseudomonadati</taxon>
        <taxon>Bacteroidota</taxon>
        <taxon>Flavobacteriia</taxon>
        <taxon>Flavobacteriales</taxon>
        <taxon>Flavobacteriaceae</taxon>
        <taxon>Robiginitalea</taxon>
    </lineage>
</organism>
<sequence>MRTRVLLTFLLLGGLFAAEAQYGYGANPYYGGRRRNVVPQAEAPPKEVAPKTAEELVSEEMPEIIQAVGLNDFEAAVVSSILTKYVQKRMELRILELSPEATREALERLGIEQRKELEEGLPQDKYQAMIELEENRYNTKKFKKKKRKKKT</sequence>